<organism evidence="2 3">
    <name type="scientific">Acinetobacter pittii</name>
    <name type="common">Acinetobacter genomosp. 3</name>
    <dbReference type="NCBI Taxonomy" id="48296"/>
    <lineage>
        <taxon>Bacteria</taxon>
        <taxon>Pseudomonadati</taxon>
        <taxon>Pseudomonadota</taxon>
        <taxon>Gammaproteobacteria</taxon>
        <taxon>Moraxellales</taxon>
        <taxon>Moraxellaceae</taxon>
        <taxon>Acinetobacter</taxon>
        <taxon>Acinetobacter calcoaceticus/baumannii complex</taxon>
    </lineage>
</organism>
<evidence type="ECO:0000313" key="3">
    <source>
        <dbReference type="Proteomes" id="UP000195162"/>
    </source>
</evidence>
<feature type="coiled-coil region" evidence="1">
    <location>
        <begin position="1"/>
        <end position="28"/>
    </location>
</feature>
<evidence type="ECO:0000256" key="1">
    <source>
        <dbReference type="SAM" id="Coils"/>
    </source>
</evidence>
<dbReference type="Proteomes" id="UP000195162">
    <property type="component" value="Unassembled WGS sequence"/>
</dbReference>
<dbReference type="EMBL" id="NGIR01000023">
    <property type="protein sequence ID" value="OTU28537.1"/>
    <property type="molecule type" value="Genomic_DNA"/>
</dbReference>
<protein>
    <submittedName>
        <fullName evidence="2">Uncharacterized protein</fullName>
    </submittedName>
</protein>
<name>A0A242U6A3_ACIPI</name>
<dbReference type="AlphaFoldDB" id="A0A242U6A3"/>
<reference evidence="2 3" key="1">
    <citation type="submission" date="2017-05" db="EMBL/GenBank/DDBJ databases">
        <authorList>
            <person name="Song R."/>
            <person name="Chenine A.L."/>
            <person name="Ruprecht R.M."/>
        </authorList>
    </citation>
    <scope>NUCLEOTIDE SEQUENCE [LARGE SCALE GENOMIC DNA]</scope>
    <source>
        <strain evidence="2 3">ARLG1955</strain>
    </source>
</reference>
<sequence>MNEYIKMLQEIEVKKKKLETRIAQVVGEEVDKWQSENNLAVQTIYIDLVDEQSIEGPKKNIVIGVLVDIDYKPKNILIK</sequence>
<comment type="caution">
    <text evidence="2">The sequence shown here is derived from an EMBL/GenBank/DDBJ whole genome shotgun (WGS) entry which is preliminary data.</text>
</comment>
<gene>
    <name evidence="2" type="ORF">CAT59_08265</name>
</gene>
<evidence type="ECO:0000313" key="2">
    <source>
        <dbReference type="EMBL" id="OTU28537.1"/>
    </source>
</evidence>
<dbReference type="RefSeq" id="WP_031960741.1">
    <property type="nucleotide sequence ID" value="NZ_JADVOL010000002.1"/>
</dbReference>
<proteinExistence type="predicted"/>
<keyword evidence="1" id="KW-0175">Coiled coil</keyword>
<accession>A0A242U6A3</accession>